<feature type="non-terminal residue" evidence="12">
    <location>
        <position position="1"/>
    </location>
</feature>
<dbReference type="SFLD" id="SFLDG01118">
    <property type="entry name" value="activating_enzymes__group_2"/>
    <property type="match status" value="1"/>
</dbReference>
<reference evidence="12 13" key="1">
    <citation type="submission" date="2024-09" db="EMBL/GenBank/DDBJ databases">
        <title>Laminarin stimulates single cell rates of sulfate reduction while oxygen inhibits transcriptomic activity in coastal marine sediment.</title>
        <authorList>
            <person name="Lindsay M."/>
            <person name="Orcutt B."/>
            <person name="Emerson D."/>
            <person name="Stepanauskas R."/>
            <person name="D'Angelo T."/>
        </authorList>
    </citation>
    <scope>NUCLEOTIDE SEQUENCE [LARGE SCALE GENOMIC DNA]</scope>
    <source>
        <strain evidence="12">SAG AM-311-K15</strain>
    </source>
</reference>
<dbReference type="InterPro" id="IPR040074">
    <property type="entry name" value="BssD/PflA/YjjW"/>
</dbReference>
<feature type="domain" description="Radical SAM core" evidence="11">
    <location>
        <begin position="41"/>
        <end position="326"/>
    </location>
</feature>
<dbReference type="EC" id="1.97.1.-" evidence="12"/>
<evidence type="ECO:0000256" key="1">
    <source>
        <dbReference type="ARBA" id="ARBA00001966"/>
    </source>
</evidence>
<comment type="caution">
    <text evidence="12">The sequence shown here is derived from an EMBL/GenBank/DDBJ whole genome shotgun (WGS) entry which is preliminary data.</text>
</comment>
<keyword evidence="7" id="KW-0408">Iron</keyword>
<evidence type="ECO:0000256" key="7">
    <source>
        <dbReference type="ARBA" id="ARBA00023004"/>
    </source>
</evidence>
<organism evidence="12 13">
    <name type="scientific">candidate division CSSED10-310 bacterium</name>
    <dbReference type="NCBI Taxonomy" id="2855610"/>
    <lineage>
        <taxon>Bacteria</taxon>
        <taxon>Bacteria division CSSED10-310</taxon>
    </lineage>
</organism>
<dbReference type="InterPro" id="IPR013785">
    <property type="entry name" value="Aldolase_TIM"/>
</dbReference>
<dbReference type="Gene3D" id="3.20.20.70">
    <property type="entry name" value="Aldolase class I"/>
    <property type="match status" value="1"/>
</dbReference>
<evidence type="ECO:0000256" key="8">
    <source>
        <dbReference type="ARBA" id="ARBA00023014"/>
    </source>
</evidence>
<keyword evidence="5" id="KW-0479">Metal-binding</keyword>
<dbReference type="PANTHER" id="PTHR30352:SF4">
    <property type="entry name" value="PYRUVATE FORMATE-LYASE 2-ACTIVATING ENZYME"/>
    <property type="match status" value="1"/>
</dbReference>
<sequence length="326" mass="37137">EIRGQKSAGRSQRSEVRSQIQSTKDIKNRALVADLKRNSLDDGPGIRTVIFFKGCPLRCIWCHNPETKKARPELTFKASECIGCGDCAAVCSVNAIDCNDSERINRSVCNVCLDCVDVCPAEALKVTGQFYTVAELYRLIMRDEPFFRFSGGGVTYSGGEPTVYLHFLRNLSAQLKESNITVTLETCGYYKHSLLETELLPFIDQLFFDLKFVDPELHKQYTSRTNDLIIKNLLHLVENPETREKLLVRIPLVPDVTATARNLSEITKFLKDKGIWKVELLEYNPTWHDKALNLGHDLQYNHSKFMTSSLREQVKLLFSDFDIGKF</sequence>
<proteinExistence type="inferred from homology"/>
<dbReference type="PROSITE" id="PS51379">
    <property type="entry name" value="4FE4S_FER_2"/>
    <property type="match status" value="2"/>
</dbReference>
<evidence type="ECO:0000256" key="3">
    <source>
        <dbReference type="ARBA" id="ARBA00022485"/>
    </source>
</evidence>
<evidence type="ECO:0000313" key="12">
    <source>
        <dbReference type="EMBL" id="MFC1851900.1"/>
    </source>
</evidence>
<name>A0ABV6Z0C7_UNCC1</name>
<dbReference type="Pfam" id="PF00037">
    <property type="entry name" value="Fer4"/>
    <property type="match status" value="1"/>
</dbReference>
<dbReference type="SUPFAM" id="SSF102114">
    <property type="entry name" value="Radical SAM enzymes"/>
    <property type="match status" value="1"/>
</dbReference>
<comment type="cofactor">
    <cofactor evidence="1">
        <name>[4Fe-4S] cluster</name>
        <dbReference type="ChEBI" id="CHEBI:49883"/>
    </cofactor>
</comment>
<keyword evidence="8" id="KW-0411">Iron-sulfur</keyword>
<protein>
    <submittedName>
        <fullName evidence="12">Glycyl-radical enzyme activating protein</fullName>
        <ecNumber evidence="12">1.97.1.-</ecNumber>
    </submittedName>
</protein>
<dbReference type="PROSITE" id="PS51918">
    <property type="entry name" value="RADICAL_SAM"/>
    <property type="match status" value="1"/>
</dbReference>
<accession>A0ABV6Z0C7</accession>
<keyword evidence="13" id="KW-1185">Reference proteome</keyword>
<evidence type="ECO:0000256" key="6">
    <source>
        <dbReference type="ARBA" id="ARBA00023002"/>
    </source>
</evidence>
<dbReference type="PROSITE" id="PS00198">
    <property type="entry name" value="4FE4S_FER_1"/>
    <property type="match status" value="1"/>
</dbReference>
<dbReference type="PIRSF" id="PIRSF000371">
    <property type="entry name" value="PFL_act_enz"/>
    <property type="match status" value="1"/>
</dbReference>
<dbReference type="SUPFAM" id="SSF54862">
    <property type="entry name" value="4Fe-4S ferredoxins"/>
    <property type="match status" value="1"/>
</dbReference>
<evidence type="ECO:0000313" key="13">
    <source>
        <dbReference type="Proteomes" id="UP001594351"/>
    </source>
</evidence>
<dbReference type="InterPro" id="IPR012839">
    <property type="entry name" value="Organic_radical_activase"/>
</dbReference>
<dbReference type="SFLD" id="SFLDG01066">
    <property type="entry name" value="organic_radical-activating_enz"/>
    <property type="match status" value="1"/>
</dbReference>
<evidence type="ECO:0000256" key="9">
    <source>
        <dbReference type="SAM" id="MobiDB-lite"/>
    </source>
</evidence>
<comment type="similarity">
    <text evidence="2">Belongs to the organic radical-activating enzymes family.</text>
</comment>
<feature type="domain" description="4Fe-4S ferredoxin-type" evidence="10">
    <location>
        <begin position="72"/>
        <end position="101"/>
    </location>
</feature>
<evidence type="ECO:0000256" key="2">
    <source>
        <dbReference type="ARBA" id="ARBA00009777"/>
    </source>
</evidence>
<keyword evidence="6 12" id="KW-0560">Oxidoreductase</keyword>
<dbReference type="Pfam" id="PF04055">
    <property type="entry name" value="Radical_SAM"/>
    <property type="match status" value="1"/>
</dbReference>
<feature type="domain" description="4Fe-4S ferredoxin-type" evidence="10">
    <location>
        <begin position="103"/>
        <end position="129"/>
    </location>
</feature>
<evidence type="ECO:0000256" key="4">
    <source>
        <dbReference type="ARBA" id="ARBA00022691"/>
    </source>
</evidence>
<dbReference type="InterPro" id="IPR001989">
    <property type="entry name" value="Radical_activat_CS"/>
</dbReference>
<evidence type="ECO:0000259" key="10">
    <source>
        <dbReference type="PROSITE" id="PS51379"/>
    </source>
</evidence>
<dbReference type="SFLD" id="SFLDS00029">
    <property type="entry name" value="Radical_SAM"/>
    <property type="match status" value="1"/>
</dbReference>
<dbReference type="InterPro" id="IPR007197">
    <property type="entry name" value="rSAM"/>
</dbReference>
<dbReference type="EMBL" id="JBHPBY010000240">
    <property type="protein sequence ID" value="MFC1851900.1"/>
    <property type="molecule type" value="Genomic_DNA"/>
</dbReference>
<dbReference type="PANTHER" id="PTHR30352">
    <property type="entry name" value="PYRUVATE FORMATE-LYASE-ACTIVATING ENZYME"/>
    <property type="match status" value="1"/>
</dbReference>
<gene>
    <name evidence="12" type="ORF">ACFL27_17040</name>
</gene>
<feature type="region of interest" description="Disordered" evidence="9">
    <location>
        <begin position="1"/>
        <end position="22"/>
    </location>
</feature>
<evidence type="ECO:0000256" key="5">
    <source>
        <dbReference type="ARBA" id="ARBA00022723"/>
    </source>
</evidence>
<dbReference type="InterPro" id="IPR017900">
    <property type="entry name" value="4Fe4S_Fe_S_CS"/>
</dbReference>
<evidence type="ECO:0000259" key="11">
    <source>
        <dbReference type="PROSITE" id="PS51918"/>
    </source>
</evidence>
<dbReference type="GO" id="GO:0016491">
    <property type="term" value="F:oxidoreductase activity"/>
    <property type="evidence" value="ECO:0007669"/>
    <property type="project" value="UniProtKB-KW"/>
</dbReference>
<dbReference type="PROSITE" id="PS01087">
    <property type="entry name" value="RADICAL_ACTIVATING"/>
    <property type="match status" value="1"/>
</dbReference>
<keyword evidence="4" id="KW-0949">S-adenosyl-L-methionine</keyword>
<keyword evidence="3" id="KW-0004">4Fe-4S</keyword>
<dbReference type="NCBIfam" id="TIGR02494">
    <property type="entry name" value="PFLE_PFLC"/>
    <property type="match status" value="1"/>
</dbReference>
<dbReference type="Proteomes" id="UP001594351">
    <property type="component" value="Unassembled WGS sequence"/>
</dbReference>
<dbReference type="InterPro" id="IPR034457">
    <property type="entry name" value="Organic_radical-activating"/>
</dbReference>
<dbReference type="InterPro" id="IPR058240">
    <property type="entry name" value="rSAM_sf"/>
</dbReference>
<dbReference type="InterPro" id="IPR017896">
    <property type="entry name" value="4Fe4S_Fe-S-bd"/>
</dbReference>